<dbReference type="PANTHER" id="PTHR43320:SF3">
    <property type="entry name" value="CARBOHYDRATE KINASE PFKB DOMAIN-CONTAINING PROTEIN"/>
    <property type="match status" value="1"/>
</dbReference>
<dbReference type="CDD" id="cd01168">
    <property type="entry name" value="adenosine_kinase"/>
    <property type="match status" value="1"/>
</dbReference>
<evidence type="ECO:0000256" key="2">
    <source>
        <dbReference type="ARBA" id="ARBA00022679"/>
    </source>
</evidence>
<dbReference type="PANTHER" id="PTHR43320">
    <property type="entry name" value="SUGAR KINASE"/>
    <property type="match status" value="1"/>
</dbReference>
<dbReference type="Gene3D" id="3.40.1190.20">
    <property type="match status" value="1"/>
</dbReference>
<dbReference type="InterPro" id="IPR011611">
    <property type="entry name" value="PfkB_dom"/>
</dbReference>
<dbReference type="InterPro" id="IPR029056">
    <property type="entry name" value="Ribokinase-like"/>
</dbReference>
<dbReference type="InterPro" id="IPR052700">
    <property type="entry name" value="Carb_kinase_PfkB-like"/>
</dbReference>
<evidence type="ECO:0000256" key="1">
    <source>
        <dbReference type="ARBA" id="ARBA00010688"/>
    </source>
</evidence>
<comment type="similarity">
    <text evidence="1">Belongs to the carbohydrate kinase PfkB family.</text>
</comment>
<reference evidence="5" key="1">
    <citation type="submission" date="2020-05" db="EMBL/GenBank/DDBJ databases">
        <authorList>
            <person name="Chiriac C."/>
            <person name="Salcher M."/>
            <person name="Ghai R."/>
            <person name="Kavagutti S V."/>
        </authorList>
    </citation>
    <scope>NUCLEOTIDE SEQUENCE</scope>
</reference>
<keyword evidence="2" id="KW-0808">Transferase</keyword>
<gene>
    <name evidence="5" type="ORF">UFOPK3381_01016</name>
</gene>
<dbReference type="GO" id="GO:0016301">
    <property type="term" value="F:kinase activity"/>
    <property type="evidence" value="ECO:0007669"/>
    <property type="project" value="UniProtKB-KW"/>
</dbReference>
<name>A0A6J7DV60_9ZZZZ</name>
<dbReference type="EMBL" id="CAFBLN010000045">
    <property type="protein sequence ID" value="CAB4874782.1"/>
    <property type="molecule type" value="Genomic_DNA"/>
</dbReference>
<feature type="domain" description="Carbohydrate kinase PfkB" evidence="4">
    <location>
        <begin position="71"/>
        <end position="331"/>
    </location>
</feature>
<protein>
    <submittedName>
        <fullName evidence="5">Unannotated protein</fullName>
    </submittedName>
</protein>
<dbReference type="SUPFAM" id="SSF53613">
    <property type="entry name" value="Ribokinase-like"/>
    <property type="match status" value="1"/>
</dbReference>
<accession>A0A6J7DV60</accession>
<dbReference type="AlphaFoldDB" id="A0A6J7DV60"/>
<dbReference type="Gene3D" id="3.30.1110.10">
    <property type="match status" value="1"/>
</dbReference>
<dbReference type="Pfam" id="PF00294">
    <property type="entry name" value="PfkB"/>
    <property type="match status" value="1"/>
</dbReference>
<proteinExistence type="inferred from homology"/>
<evidence type="ECO:0000259" key="4">
    <source>
        <dbReference type="Pfam" id="PF00294"/>
    </source>
</evidence>
<evidence type="ECO:0000313" key="5">
    <source>
        <dbReference type="EMBL" id="CAB4874782.1"/>
    </source>
</evidence>
<organism evidence="5">
    <name type="scientific">freshwater metagenome</name>
    <dbReference type="NCBI Taxonomy" id="449393"/>
    <lineage>
        <taxon>unclassified sequences</taxon>
        <taxon>metagenomes</taxon>
        <taxon>ecological metagenomes</taxon>
    </lineage>
</organism>
<sequence length="345" mass="35887">MSTEPTPVQIGSRPQPERLAVTGIGNALLDVIMQDHDNVHAELGLAKGGMTLVELAQAHQIYSAMNSTLEMSGGSAANTIAGIASLGGQTGFIGKVGSDNFGEVFAHDLSSLGATVDLTVAETDELGTGRCHVFVTDDAERTMATYLGAANQMEPEDITSDLIQISDIVYIEGYLFDLPPAKNALRQAIATTHDHDGLVALSLSDLFCVERHKADFLELITNDVDILLANEGEILTMFGAKTVEQAFQAIDELGVLGVVTIGSKGAMVSGPRGPMLIPAPKVDRVVDQNGAGDLFAAGFLYGLASGAEPAEAAQLAALCAGEVITHLGARPEADLFDLASAAGLL</sequence>
<evidence type="ECO:0000256" key="3">
    <source>
        <dbReference type="ARBA" id="ARBA00022777"/>
    </source>
</evidence>
<keyword evidence="3" id="KW-0418">Kinase</keyword>